<gene>
    <name evidence="2" type="ORF">EDD53_1107</name>
</gene>
<proteinExistence type="predicted"/>
<evidence type="ECO:0000313" key="2">
    <source>
        <dbReference type="EMBL" id="RPE71972.1"/>
    </source>
</evidence>
<dbReference type="OrthoDB" id="9788260at2"/>
<organism evidence="2 3">
    <name type="scientific">Pacificibacter maritimus</name>
    <dbReference type="NCBI Taxonomy" id="762213"/>
    <lineage>
        <taxon>Bacteria</taxon>
        <taxon>Pseudomonadati</taxon>
        <taxon>Pseudomonadota</taxon>
        <taxon>Alphaproteobacteria</taxon>
        <taxon>Rhodobacterales</taxon>
        <taxon>Roseobacteraceae</taxon>
        <taxon>Pacificibacter</taxon>
    </lineage>
</organism>
<evidence type="ECO:0000313" key="3">
    <source>
        <dbReference type="Proteomes" id="UP000269689"/>
    </source>
</evidence>
<evidence type="ECO:0000259" key="1">
    <source>
        <dbReference type="Pfam" id="PF12146"/>
    </source>
</evidence>
<dbReference type="InterPro" id="IPR029058">
    <property type="entry name" value="AB_hydrolase_fold"/>
</dbReference>
<reference evidence="2 3" key="1">
    <citation type="submission" date="2018-11" db="EMBL/GenBank/DDBJ databases">
        <title>Genomic Encyclopedia of Type Strains, Phase IV (KMG-IV): sequencing the most valuable type-strain genomes for metagenomic binning, comparative biology and taxonomic classification.</title>
        <authorList>
            <person name="Goeker M."/>
        </authorList>
    </citation>
    <scope>NUCLEOTIDE SEQUENCE [LARGE SCALE GENOMIC DNA]</scope>
    <source>
        <strain evidence="2 3">DSM 104731</strain>
    </source>
</reference>
<dbReference type="PANTHER" id="PTHR11614">
    <property type="entry name" value="PHOSPHOLIPASE-RELATED"/>
    <property type="match status" value="1"/>
</dbReference>
<dbReference type="RefSeq" id="WP_123792135.1">
    <property type="nucleotide sequence ID" value="NZ_RKQK01000001.1"/>
</dbReference>
<dbReference type="AlphaFoldDB" id="A0A3N4UMY9"/>
<dbReference type="InterPro" id="IPR022742">
    <property type="entry name" value="Hydrolase_4"/>
</dbReference>
<feature type="domain" description="Serine aminopeptidase S33" evidence="1">
    <location>
        <begin position="43"/>
        <end position="295"/>
    </location>
</feature>
<dbReference type="SUPFAM" id="SSF53474">
    <property type="entry name" value="alpha/beta-Hydrolases"/>
    <property type="match status" value="1"/>
</dbReference>
<protein>
    <submittedName>
        <fullName evidence="2">Lysophospholipase</fullName>
    </submittedName>
</protein>
<keyword evidence="3" id="KW-1185">Reference proteome</keyword>
<dbReference type="Gene3D" id="3.40.50.1820">
    <property type="entry name" value="alpha/beta hydrolase"/>
    <property type="match status" value="1"/>
</dbReference>
<dbReference type="InterPro" id="IPR051044">
    <property type="entry name" value="MAG_DAG_Lipase"/>
</dbReference>
<accession>A0A3N4UMY9</accession>
<dbReference type="Pfam" id="PF12146">
    <property type="entry name" value="Hydrolase_4"/>
    <property type="match status" value="1"/>
</dbReference>
<comment type="caution">
    <text evidence="2">The sequence shown here is derived from an EMBL/GenBank/DDBJ whole genome shotgun (WGS) entry which is preliminary data.</text>
</comment>
<dbReference type="Proteomes" id="UP000269689">
    <property type="component" value="Unassembled WGS sequence"/>
</dbReference>
<dbReference type="EMBL" id="RKQK01000001">
    <property type="protein sequence ID" value="RPE71972.1"/>
    <property type="molecule type" value="Genomic_DNA"/>
</dbReference>
<name>A0A3N4UMY9_9RHOB</name>
<sequence>MNRAPYFADICDGPDTGAAYWLLTTDGVQIRAGVWPLAAQSSPAKGTVFILPGRSEYVEKYGRSARDLADRGFASVAIDWRGQGIADRLLPDAAIGHVEVFEDYQVDLAAVLNMARDLDLPKPWFMIGHSMGGAIGLRALLEGAPFDAASFSAPMWGIGLTSIQKTMLKGFAPLLSLFNLDRGHAPGTTSDSYILTQAFDNNSLTTDHDMYEYMRNQLVAQPDLSLGGPSTHWVREAMAENAYLTAQPSPEVPCLCFLGTDETIVNPQAVQDRMARWPMGKLIEVPQARHEIPMEIPQTRKVFFDQSCALFAAQSGHVTKAAQTA</sequence>